<evidence type="ECO:0000256" key="8">
    <source>
        <dbReference type="SAM" id="Phobius"/>
    </source>
</evidence>
<dbReference type="PANTHER" id="PTHR47371:SF3">
    <property type="entry name" value="PHOSPHOGLYCEROL TRANSFERASE I"/>
    <property type="match status" value="1"/>
</dbReference>
<evidence type="ECO:0000256" key="3">
    <source>
        <dbReference type="ARBA" id="ARBA00022475"/>
    </source>
</evidence>
<organism evidence="10 11">
    <name type="scientific">Leucobacter chromiisoli</name>
    <dbReference type="NCBI Taxonomy" id="2796471"/>
    <lineage>
        <taxon>Bacteria</taxon>
        <taxon>Bacillati</taxon>
        <taxon>Actinomycetota</taxon>
        <taxon>Actinomycetes</taxon>
        <taxon>Micrococcales</taxon>
        <taxon>Microbacteriaceae</taxon>
        <taxon>Leucobacter</taxon>
    </lineage>
</organism>
<keyword evidence="11" id="KW-1185">Reference proteome</keyword>
<feature type="transmembrane region" description="Helical" evidence="8">
    <location>
        <begin position="139"/>
        <end position="160"/>
    </location>
</feature>
<name>A0A934USU3_9MICO</name>
<dbReference type="InterPro" id="IPR050448">
    <property type="entry name" value="OpgB/LTA_synthase_biosynth"/>
</dbReference>
<keyword evidence="3" id="KW-1003">Cell membrane</keyword>
<keyword evidence="6 8" id="KW-0472">Membrane</keyword>
<reference evidence="10" key="1">
    <citation type="submission" date="2020-12" db="EMBL/GenBank/DDBJ databases">
        <title>Leucobacter sp. CAS1, isolated from Chromium sludge.</title>
        <authorList>
            <person name="Xu Z."/>
        </authorList>
    </citation>
    <scope>NUCLEOTIDE SEQUENCE</scope>
    <source>
        <strain evidence="10">CSA1</strain>
    </source>
</reference>
<dbReference type="InterPro" id="IPR017850">
    <property type="entry name" value="Alkaline_phosphatase_core_sf"/>
</dbReference>
<evidence type="ECO:0000256" key="1">
    <source>
        <dbReference type="ARBA" id="ARBA00004651"/>
    </source>
</evidence>
<feature type="transmembrane region" description="Helical" evidence="8">
    <location>
        <begin position="27"/>
        <end position="50"/>
    </location>
</feature>
<sequence>MQQETEPGVPVVQVETRRAPAMRFLGAVWAVLGWLLVALGAVLFGSALWIRQTFGPISVDQMLMHLPGAGGGDAEATPEGYLSSFVVQALVIPLAAVGALLSLALLVRRRPKRDRRSYAVPPRPSRAALLWRRIRARHWARPVLAVAACVAGGAVFAQAVQAPQYVQSITTPMTLEDYYVAPEAGGAVSTVGDPRSGEERKNLVLIYLESMEDAFSDAELMGENLLEPVEEATEGWGTIPALRQYEGGGWTMSGIVGSQCGVPLRGAGYTPRERNDIGEGEDDYLPGAVCLGDVLDGAGYTSVFMGGAHEQFASKGVYLRNHGYDTVKDANHWIAQGETEYSVWGLSDARLMENAKAEVDELHASGRPFNLTLLTLDSHEPAHLFDHCPQTTEEPLSSAIKCSMSEVAGFVEHMESQGYLDDTVVVLVGDHEKMVGEDRPYWSELGDLQGRTIFNRIWSPDGVGDLRSVDQLSLYPTLLDLLDLGRPDHRAGVGVSALVDETASTSILDLSPDEYREVVNSRSFELYQRLWGLEGPGGGGTDRPAEAGERAGSQPVEE</sequence>
<dbReference type="Gene3D" id="3.40.720.10">
    <property type="entry name" value="Alkaline Phosphatase, subunit A"/>
    <property type="match status" value="1"/>
</dbReference>
<dbReference type="SUPFAM" id="SSF53649">
    <property type="entry name" value="Alkaline phosphatase-like"/>
    <property type="match status" value="1"/>
</dbReference>
<dbReference type="CDD" id="cd16015">
    <property type="entry name" value="LTA_synthase"/>
    <property type="match status" value="1"/>
</dbReference>
<comment type="caution">
    <text evidence="10">The sequence shown here is derived from an EMBL/GenBank/DDBJ whole genome shotgun (WGS) entry which is preliminary data.</text>
</comment>
<evidence type="ECO:0000259" key="9">
    <source>
        <dbReference type="Pfam" id="PF00884"/>
    </source>
</evidence>
<evidence type="ECO:0000256" key="6">
    <source>
        <dbReference type="ARBA" id="ARBA00023136"/>
    </source>
</evidence>
<dbReference type="PANTHER" id="PTHR47371">
    <property type="entry name" value="LIPOTEICHOIC ACID SYNTHASE"/>
    <property type="match status" value="1"/>
</dbReference>
<dbReference type="AlphaFoldDB" id="A0A934USU3"/>
<keyword evidence="10" id="KW-0378">Hydrolase</keyword>
<dbReference type="EMBL" id="JAEHOH010000001">
    <property type="protein sequence ID" value="MBK0417664.1"/>
    <property type="molecule type" value="Genomic_DNA"/>
</dbReference>
<feature type="domain" description="Sulfatase N-terminal" evidence="9">
    <location>
        <begin position="201"/>
        <end position="482"/>
    </location>
</feature>
<evidence type="ECO:0000256" key="2">
    <source>
        <dbReference type="ARBA" id="ARBA00004936"/>
    </source>
</evidence>
<dbReference type="Proteomes" id="UP000608530">
    <property type="component" value="Unassembled WGS sequence"/>
</dbReference>
<gene>
    <name evidence="10" type="ORF">JD276_01255</name>
</gene>
<evidence type="ECO:0000256" key="5">
    <source>
        <dbReference type="ARBA" id="ARBA00022989"/>
    </source>
</evidence>
<accession>A0A934USU3</accession>
<evidence type="ECO:0000313" key="11">
    <source>
        <dbReference type="Proteomes" id="UP000608530"/>
    </source>
</evidence>
<evidence type="ECO:0000256" key="4">
    <source>
        <dbReference type="ARBA" id="ARBA00022692"/>
    </source>
</evidence>
<comment type="pathway">
    <text evidence="2">Cell wall biogenesis; lipoteichoic acid biosynthesis.</text>
</comment>
<dbReference type="Pfam" id="PF00884">
    <property type="entry name" value="Sulfatase"/>
    <property type="match status" value="1"/>
</dbReference>
<dbReference type="InterPro" id="IPR000917">
    <property type="entry name" value="Sulfatase_N"/>
</dbReference>
<evidence type="ECO:0000313" key="10">
    <source>
        <dbReference type="EMBL" id="MBK0417664.1"/>
    </source>
</evidence>
<protein>
    <submittedName>
        <fullName evidence="10">Sulfatase-like hydrolase/transferase</fullName>
    </submittedName>
</protein>
<dbReference type="GO" id="GO:0005886">
    <property type="term" value="C:plasma membrane"/>
    <property type="evidence" value="ECO:0007669"/>
    <property type="project" value="UniProtKB-SubCell"/>
</dbReference>
<feature type="region of interest" description="Disordered" evidence="7">
    <location>
        <begin position="535"/>
        <end position="558"/>
    </location>
</feature>
<proteinExistence type="predicted"/>
<dbReference type="RefSeq" id="WP_200112949.1">
    <property type="nucleotide sequence ID" value="NZ_JAEHOH010000001.1"/>
</dbReference>
<feature type="transmembrane region" description="Helical" evidence="8">
    <location>
        <begin position="85"/>
        <end position="107"/>
    </location>
</feature>
<keyword evidence="5 8" id="KW-1133">Transmembrane helix</keyword>
<dbReference type="GO" id="GO:0016787">
    <property type="term" value="F:hydrolase activity"/>
    <property type="evidence" value="ECO:0007669"/>
    <property type="project" value="UniProtKB-KW"/>
</dbReference>
<evidence type="ECO:0000256" key="7">
    <source>
        <dbReference type="SAM" id="MobiDB-lite"/>
    </source>
</evidence>
<keyword evidence="4 8" id="KW-0812">Transmembrane</keyword>
<comment type="subcellular location">
    <subcellularLocation>
        <location evidence="1">Cell membrane</location>
        <topology evidence="1">Multi-pass membrane protein</topology>
    </subcellularLocation>
</comment>